<dbReference type="FunFam" id="2.40.160.210:FF:000001">
    <property type="entry name" value="Acyl-CoA thioesterase II"/>
    <property type="match status" value="1"/>
</dbReference>
<dbReference type="Pfam" id="PF02551">
    <property type="entry name" value="Acyl_CoA_thio"/>
    <property type="match status" value="1"/>
</dbReference>
<reference evidence="11" key="1">
    <citation type="journal article" date="2014" name="Int. J. Syst. Evol. Microbiol.">
        <title>Complete genome sequence of Corynebacterium casei LMG S-19264T (=DSM 44701T), isolated from a smear-ripened cheese.</title>
        <authorList>
            <consortium name="US DOE Joint Genome Institute (JGI-PGF)"/>
            <person name="Walter F."/>
            <person name="Albersmeier A."/>
            <person name="Kalinowski J."/>
            <person name="Ruckert C."/>
        </authorList>
    </citation>
    <scope>NUCLEOTIDE SEQUENCE</scope>
    <source>
        <strain evidence="11">KCTC 42097</strain>
    </source>
</reference>
<dbReference type="InterPro" id="IPR025652">
    <property type="entry name" value="TesB_C"/>
</dbReference>
<dbReference type="Proteomes" id="UP000641137">
    <property type="component" value="Unassembled WGS sequence"/>
</dbReference>
<dbReference type="Gene3D" id="2.40.160.210">
    <property type="entry name" value="Acyl-CoA thioesterase, double hotdog domain"/>
    <property type="match status" value="1"/>
</dbReference>
<dbReference type="GO" id="GO:0009062">
    <property type="term" value="P:fatty acid catabolic process"/>
    <property type="evidence" value="ECO:0007669"/>
    <property type="project" value="TreeGrafter"/>
</dbReference>
<reference evidence="11" key="2">
    <citation type="submission" date="2020-09" db="EMBL/GenBank/DDBJ databases">
        <authorList>
            <person name="Sun Q."/>
            <person name="Kim S."/>
        </authorList>
    </citation>
    <scope>NUCLEOTIDE SEQUENCE</scope>
    <source>
        <strain evidence="11">KCTC 42097</strain>
    </source>
</reference>
<evidence type="ECO:0000256" key="8">
    <source>
        <dbReference type="ARBA" id="ARBA00079653"/>
    </source>
</evidence>
<dbReference type="EMBL" id="BMZO01000007">
    <property type="protein sequence ID" value="GHC74011.1"/>
    <property type="molecule type" value="Genomic_DNA"/>
</dbReference>
<feature type="domain" description="Acyl-CoA thioesterase 2 C-terminal" evidence="9">
    <location>
        <begin position="152"/>
        <end position="280"/>
    </location>
</feature>
<dbReference type="CDD" id="cd03444">
    <property type="entry name" value="Thioesterase_II_repeat1"/>
    <property type="match status" value="1"/>
</dbReference>
<comment type="caution">
    <text evidence="11">The sequence shown here is derived from an EMBL/GenBank/DDBJ whole genome shotgun (WGS) entry which is preliminary data.</text>
</comment>
<feature type="domain" description="Acyl-CoA thioesterase-like N-terminal HotDog" evidence="10">
    <location>
        <begin position="31"/>
        <end position="109"/>
    </location>
</feature>
<dbReference type="PANTHER" id="PTHR11066:SF34">
    <property type="entry name" value="ACYL-COENZYME A THIOESTERASE 8"/>
    <property type="match status" value="1"/>
</dbReference>
<dbReference type="Pfam" id="PF13622">
    <property type="entry name" value="4HBT_3"/>
    <property type="match status" value="1"/>
</dbReference>
<dbReference type="CDD" id="cd03445">
    <property type="entry name" value="Thioesterase_II_repeat2"/>
    <property type="match status" value="1"/>
</dbReference>
<evidence type="ECO:0000256" key="5">
    <source>
        <dbReference type="ARBA" id="ARBA00038894"/>
    </source>
</evidence>
<evidence type="ECO:0000256" key="4">
    <source>
        <dbReference type="ARBA" id="ARBA00023098"/>
    </source>
</evidence>
<accession>A0A8J3DNH4</accession>
<dbReference type="AlphaFoldDB" id="A0A8J3DNH4"/>
<dbReference type="InterPro" id="IPR042171">
    <property type="entry name" value="Acyl-CoA_hotdog"/>
</dbReference>
<evidence type="ECO:0000259" key="10">
    <source>
        <dbReference type="Pfam" id="PF13622"/>
    </source>
</evidence>
<gene>
    <name evidence="11" type="ORF">GCM10010136_22760</name>
</gene>
<evidence type="ECO:0000256" key="6">
    <source>
        <dbReference type="ARBA" id="ARBA00050943"/>
    </source>
</evidence>
<name>A0A8J3DNH4_9HYPH</name>
<dbReference type="InterPro" id="IPR049449">
    <property type="entry name" value="TesB_ACOT8-like_N"/>
</dbReference>
<evidence type="ECO:0000313" key="11">
    <source>
        <dbReference type="EMBL" id="GHC74011.1"/>
    </source>
</evidence>
<evidence type="ECO:0000256" key="3">
    <source>
        <dbReference type="ARBA" id="ARBA00022801"/>
    </source>
</evidence>
<evidence type="ECO:0000256" key="1">
    <source>
        <dbReference type="ARBA" id="ARBA00006538"/>
    </source>
</evidence>
<keyword evidence="3" id="KW-0378">Hydrolase</keyword>
<dbReference type="InterPro" id="IPR029069">
    <property type="entry name" value="HotDog_dom_sf"/>
</dbReference>
<keyword evidence="12" id="KW-1185">Reference proteome</keyword>
<evidence type="ECO:0000256" key="2">
    <source>
        <dbReference type="ARBA" id="ARBA00011881"/>
    </source>
</evidence>
<dbReference type="RefSeq" id="WP_189490189.1">
    <property type="nucleotide sequence ID" value="NZ_BMZO01000007.1"/>
</dbReference>
<dbReference type="GO" id="GO:0047617">
    <property type="term" value="F:fatty acyl-CoA hydrolase activity"/>
    <property type="evidence" value="ECO:0007669"/>
    <property type="project" value="UniProtKB-EC"/>
</dbReference>
<sequence>MPTSMDAFLNILDIETIDPILYRGISPNTSWQRVFGGQVIGQALLAAQRTVEQERLVHSLHCYFMRPGDPNVPILYAVDRIRDGKSFTTRRVVASQRGDAIFSLEASFQAHEQGLEHQVDLPSGIPQPEELLSLRQMLERMDNVPEPIRRYFKRDRPLELRPVFPEHYTSTEKLPPVQHVWVKMQEPVEDPRIQSAALAYLSDMTLLDTATFPHGGGVFDPRLQMASLDHAMWFHRQDRLDDWILYTQDSPWAGSSRGFTRGALYTRAGLLIASTVQEGLMRLRTK</sequence>
<dbReference type="InterPro" id="IPR003703">
    <property type="entry name" value="Acyl_CoA_thio"/>
</dbReference>
<organism evidence="11 12">
    <name type="scientific">Limoniibacter endophyticus</name>
    <dbReference type="NCBI Taxonomy" id="1565040"/>
    <lineage>
        <taxon>Bacteria</taxon>
        <taxon>Pseudomonadati</taxon>
        <taxon>Pseudomonadota</taxon>
        <taxon>Alphaproteobacteria</taxon>
        <taxon>Hyphomicrobiales</taxon>
        <taxon>Bartonellaceae</taxon>
        <taxon>Limoniibacter</taxon>
    </lineage>
</organism>
<comment type="subunit">
    <text evidence="2">Homotetramer.</text>
</comment>
<evidence type="ECO:0000313" key="12">
    <source>
        <dbReference type="Proteomes" id="UP000641137"/>
    </source>
</evidence>
<comment type="similarity">
    <text evidence="1">Belongs to the C/M/P thioester hydrolase family.</text>
</comment>
<evidence type="ECO:0000259" key="9">
    <source>
        <dbReference type="Pfam" id="PF02551"/>
    </source>
</evidence>
<comment type="catalytic activity">
    <reaction evidence="6">
        <text>a fatty acyl-CoA + H2O = a fatty acid + CoA + H(+)</text>
        <dbReference type="Rhea" id="RHEA:16781"/>
        <dbReference type="ChEBI" id="CHEBI:15377"/>
        <dbReference type="ChEBI" id="CHEBI:15378"/>
        <dbReference type="ChEBI" id="CHEBI:28868"/>
        <dbReference type="ChEBI" id="CHEBI:57287"/>
        <dbReference type="ChEBI" id="CHEBI:77636"/>
        <dbReference type="EC" id="3.1.2.20"/>
    </reaction>
    <physiologicalReaction direction="left-to-right" evidence="6">
        <dbReference type="Rhea" id="RHEA:16782"/>
    </physiologicalReaction>
</comment>
<dbReference type="PANTHER" id="PTHR11066">
    <property type="entry name" value="ACYL-COA THIOESTERASE"/>
    <property type="match status" value="1"/>
</dbReference>
<dbReference type="GO" id="GO:0006637">
    <property type="term" value="P:acyl-CoA metabolic process"/>
    <property type="evidence" value="ECO:0007669"/>
    <property type="project" value="InterPro"/>
</dbReference>
<dbReference type="SUPFAM" id="SSF54637">
    <property type="entry name" value="Thioesterase/thiol ester dehydrase-isomerase"/>
    <property type="match status" value="2"/>
</dbReference>
<dbReference type="EC" id="3.1.2.20" evidence="5"/>
<proteinExistence type="inferred from homology"/>
<keyword evidence="4" id="KW-0443">Lipid metabolism</keyword>
<evidence type="ECO:0000256" key="7">
    <source>
        <dbReference type="ARBA" id="ARBA00071120"/>
    </source>
</evidence>
<protein>
    <recommendedName>
        <fullName evidence="7">Acyl-CoA thioesterase 2</fullName>
        <ecNumber evidence="5">3.1.2.20</ecNumber>
    </recommendedName>
    <alternativeName>
        <fullName evidence="8">Thioesterase II</fullName>
    </alternativeName>
</protein>